<keyword evidence="3 5" id="KW-0378">Hydrolase</keyword>
<protein>
    <submittedName>
        <fullName evidence="9">Peptidase S8</fullName>
    </submittedName>
</protein>
<dbReference type="GO" id="GO:0006508">
    <property type="term" value="P:proteolysis"/>
    <property type="evidence" value="ECO:0007669"/>
    <property type="project" value="UniProtKB-KW"/>
</dbReference>
<keyword evidence="10" id="KW-1185">Reference proteome</keyword>
<dbReference type="PRINTS" id="PR00723">
    <property type="entry name" value="SUBTILISIN"/>
</dbReference>
<dbReference type="PROSITE" id="PS51892">
    <property type="entry name" value="SUBTILASE"/>
    <property type="match status" value="1"/>
</dbReference>
<sequence>MKYICLLMLGTVTAFLQLCAQPGWLHKDLSDDSLFGISTQKAYNLLKGKKSTKVIVAVIDSGVDTTHEDLKSVLWVNSGEKKGNKKDDDANLYADDVMGWSFLGSEKGNVHYENLEVTRMLRNANPAFAVRGQVPADTTGLAAYRQLRMLYNRKWKEANAARARALDIGGYFDSICSRIGKSPFSRDDIAAYEPRNEAEVGIRGMMMAAFDEGYTFEEYRKEVVNDRLEVADRMLKYALNMDYRPRYLVGDDTANVVERQYGCADVNGPDPEHGTHVSGIIGAGRLNGKGIDGIADNVALMTIRAVPDGDERDKDIANAIRYAVDNGARIINMSLGKPLSPDKRVVDEAVKYAMGRNVLIVHAAGNDHLDLDVNANFPNRRYAAGGEAGAWLEVGASASKDSTNLVASFSNYGKHTVDVFAPGTAIYSCTPGSGYAYHDGTSMAAPVVSGIAALIMEYFPTLTALQVKDIIMHSVVKPSHDLMLRGSRVDLSYLCISGGVVNAYQAIRLASVVAGNSGR</sequence>
<feature type="signal peptide" evidence="7">
    <location>
        <begin position="1"/>
        <end position="20"/>
    </location>
</feature>
<dbReference type="InterPro" id="IPR036852">
    <property type="entry name" value="Peptidase_S8/S53_dom_sf"/>
</dbReference>
<evidence type="ECO:0000256" key="5">
    <source>
        <dbReference type="PROSITE-ProRule" id="PRU01240"/>
    </source>
</evidence>
<dbReference type="AlphaFoldDB" id="A0A917IW88"/>
<keyword evidence="2 5" id="KW-0645">Protease</keyword>
<evidence type="ECO:0000259" key="8">
    <source>
        <dbReference type="Pfam" id="PF00082"/>
    </source>
</evidence>
<reference evidence="9" key="2">
    <citation type="submission" date="2020-09" db="EMBL/GenBank/DDBJ databases">
        <authorList>
            <person name="Sun Q."/>
            <person name="Zhou Y."/>
        </authorList>
    </citation>
    <scope>NUCLEOTIDE SEQUENCE</scope>
    <source>
        <strain evidence="9">CGMCC 1.15290</strain>
    </source>
</reference>
<dbReference type="InterPro" id="IPR051048">
    <property type="entry name" value="Peptidase_S8/S53_subtilisin"/>
</dbReference>
<dbReference type="PROSITE" id="PS00136">
    <property type="entry name" value="SUBTILASE_ASP"/>
    <property type="match status" value="1"/>
</dbReference>
<dbReference type="CDD" id="cd07483">
    <property type="entry name" value="Peptidases_S8_Subtilisin_Novo-like"/>
    <property type="match status" value="1"/>
</dbReference>
<evidence type="ECO:0000256" key="1">
    <source>
        <dbReference type="ARBA" id="ARBA00011073"/>
    </source>
</evidence>
<dbReference type="SUPFAM" id="SSF52743">
    <property type="entry name" value="Subtilisin-like"/>
    <property type="match status" value="1"/>
</dbReference>
<dbReference type="EMBL" id="BMIB01000002">
    <property type="protein sequence ID" value="GGH64535.1"/>
    <property type="molecule type" value="Genomic_DNA"/>
</dbReference>
<name>A0A917IW88_9BACT</name>
<dbReference type="RefSeq" id="WP_188951574.1">
    <property type="nucleotide sequence ID" value="NZ_BMIB01000002.1"/>
</dbReference>
<dbReference type="Pfam" id="PF00082">
    <property type="entry name" value="Peptidase_S8"/>
    <property type="match status" value="1"/>
</dbReference>
<feature type="chain" id="PRO_5038054669" evidence="7">
    <location>
        <begin position="21"/>
        <end position="519"/>
    </location>
</feature>
<comment type="caution">
    <text evidence="9">The sequence shown here is derived from an EMBL/GenBank/DDBJ whole genome shotgun (WGS) entry which is preliminary data.</text>
</comment>
<dbReference type="GO" id="GO:0004252">
    <property type="term" value="F:serine-type endopeptidase activity"/>
    <property type="evidence" value="ECO:0007669"/>
    <property type="project" value="UniProtKB-UniRule"/>
</dbReference>
<reference evidence="9" key="1">
    <citation type="journal article" date="2014" name="Int. J. Syst. Evol. Microbiol.">
        <title>Complete genome sequence of Corynebacterium casei LMG S-19264T (=DSM 44701T), isolated from a smear-ripened cheese.</title>
        <authorList>
            <consortium name="US DOE Joint Genome Institute (JGI-PGF)"/>
            <person name="Walter F."/>
            <person name="Albersmeier A."/>
            <person name="Kalinowski J."/>
            <person name="Ruckert C."/>
        </authorList>
    </citation>
    <scope>NUCLEOTIDE SEQUENCE</scope>
    <source>
        <strain evidence="9">CGMCC 1.15290</strain>
    </source>
</reference>
<gene>
    <name evidence="9" type="ORF">GCM10011379_16690</name>
</gene>
<dbReference type="PANTHER" id="PTHR43399:SF4">
    <property type="entry name" value="CELL WALL-ASSOCIATED PROTEASE"/>
    <property type="match status" value="1"/>
</dbReference>
<dbReference type="PANTHER" id="PTHR43399">
    <property type="entry name" value="SUBTILISIN-RELATED"/>
    <property type="match status" value="1"/>
</dbReference>
<feature type="active site" description="Charge relay system" evidence="5">
    <location>
        <position position="442"/>
    </location>
</feature>
<dbReference type="InterPro" id="IPR022398">
    <property type="entry name" value="Peptidase_S8_His-AS"/>
</dbReference>
<evidence type="ECO:0000256" key="6">
    <source>
        <dbReference type="RuleBase" id="RU003355"/>
    </source>
</evidence>
<accession>A0A917IW88</accession>
<keyword evidence="4 5" id="KW-0720">Serine protease</keyword>
<evidence type="ECO:0000256" key="2">
    <source>
        <dbReference type="ARBA" id="ARBA00022670"/>
    </source>
</evidence>
<dbReference type="InterPro" id="IPR015500">
    <property type="entry name" value="Peptidase_S8_subtilisin-rel"/>
</dbReference>
<evidence type="ECO:0000256" key="7">
    <source>
        <dbReference type="SAM" id="SignalP"/>
    </source>
</evidence>
<evidence type="ECO:0000313" key="9">
    <source>
        <dbReference type="EMBL" id="GGH64535.1"/>
    </source>
</evidence>
<dbReference type="PROSITE" id="PS00137">
    <property type="entry name" value="SUBTILASE_HIS"/>
    <property type="match status" value="1"/>
</dbReference>
<evidence type="ECO:0000256" key="4">
    <source>
        <dbReference type="ARBA" id="ARBA00022825"/>
    </source>
</evidence>
<evidence type="ECO:0000256" key="3">
    <source>
        <dbReference type="ARBA" id="ARBA00022801"/>
    </source>
</evidence>
<feature type="active site" description="Charge relay system" evidence="5">
    <location>
        <position position="60"/>
    </location>
</feature>
<comment type="similarity">
    <text evidence="1 5 6">Belongs to the peptidase S8 family.</text>
</comment>
<dbReference type="InterPro" id="IPR023828">
    <property type="entry name" value="Peptidase_S8_Ser-AS"/>
</dbReference>
<dbReference type="Proteomes" id="UP000627292">
    <property type="component" value="Unassembled WGS sequence"/>
</dbReference>
<dbReference type="PROSITE" id="PS00138">
    <property type="entry name" value="SUBTILASE_SER"/>
    <property type="match status" value="1"/>
</dbReference>
<organism evidence="9 10">
    <name type="scientific">Filimonas zeae</name>
    <dbReference type="NCBI Taxonomy" id="1737353"/>
    <lineage>
        <taxon>Bacteria</taxon>
        <taxon>Pseudomonadati</taxon>
        <taxon>Bacteroidota</taxon>
        <taxon>Chitinophagia</taxon>
        <taxon>Chitinophagales</taxon>
        <taxon>Chitinophagaceae</taxon>
        <taxon>Filimonas</taxon>
    </lineage>
</organism>
<feature type="active site" description="Charge relay system" evidence="5">
    <location>
        <position position="273"/>
    </location>
</feature>
<dbReference type="InterPro" id="IPR034080">
    <property type="entry name" value="Protease_P7-like_dom"/>
</dbReference>
<dbReference type="Gene3D" id="3.40.50.200">
    <property type="entry name" value="Peptidase S8/S53 domain"/>
    <property type="match status" value="2"/>
</dbReference>
<evidence type="ECO:0000313" key="10">
    <source>
        <dbReference type="Proteomes" id="UP000627292"/>
    </source>
</evidence>
<keyword evidence="7" id="KW-0732">Signal</keyword>
<dbReference type="InterPro" id="IPR000209">
    <property type="entry name" value="Peptidase_S8/S53_dom"/>
</dbReference>
<feature type="domain" description="Peptidase S8/S53" evidence="8">
    <location>
        <begin position="52"/>
        <end position="475"/>
    </location>
</feature>
<proteinExistence type="inferred from homology"/>
<dbReference type="InterPro" id="IPR023827">
    <property type="entry name" value="Peptidase_S8_Asp-AS"/>
</dbReference>